<protein>
    <submittedName>
        <fullName evidence="1">Uncharacterized protein</fullName>
    </submittedName>
</protein>
<dbReference type="AlphaFoldDB" id="A0A399M8P4"/>
<evidence type="ECO:0000313" key="1">
    <source>
        <dbReference type="EMBL" id="RII78150.1"/>
    </source>
</evidence>
<gene>
    <name evidence="1" type="ORF">D0894_09305</name>
</gene>
<comment type="caution">
    <text evidence="1">The sequence shown here is derived from an EMBL/GenBank/DDBJ whole genome shotgun (WGS) entry which is preliminary data.</text>
</comment>
<reference evidence="1 2" key="1">
    <citation type="submission" date="2018-08" db="EMBL/GenBank/DDBJ databases">
        <title>Draft genome sequence of the cyanotroph, Pseudomonas monteilii BCN3.</title>
        <authorList>
            <person name="Jones L.B."/>
            <person name="Kunz D.A."/>
        </authorList>
    </citation>
    <scope>NUCLEOTIDE SEQUENCE [LARGE SCALE GENOMIC DNA]</scope>
    <source>
        <strain evidence="1 2">BCN3</strain>
    </source>
</reference>
<feature type="non-terminal residue" evidence="1">
    <location>
        <position position="1"/>
    </location>
</feature>
<accession>A0A399M8P4</accession>
<sequence>RSTLAAIRFMCTGDIGFAPARALCPFSSVPAVLRSASVATDCCDVQVSDYLVSCYPNRSGFPPCATGVPIKAVLAVNVRSFFTKARLKCRHPIEPIC</sequence>
<evidence type="ECO:0000313" key="2">
    <source>
        <dbReference type="Proteomes" id="UP000265875"/>
    </source>
</evidence>
<name>A0A399M8P4_9PSED</name>
<dbReference type="Proteomes" id="UP000265875">
    <property type="component" value="Unassembled WGS sequence"/>
</dbReference>
<organism evidence="1 2">
    <name type="scientific">Pseudomonas monteilii</name>
    <dbReference type="NCBI Taxonomy" id="76759"/>
    <lineage>
        <taxon>Bacteria</taxon>
        <taxon>Pseudomonadati</taxon>
        <taxon>Pseudomonadota</taxon>
        <taxon>Gammaproteobacteria</taxon>
        <taxon>Pseudomonadales</taxon>
        <taxon>Pseudomonadaceae</taxon>
        <taxon>Pseudomonas</taxon>
    </lineage>
</organism>
<dbReference type="EMBL" id="QWLL01000018">
    <property type="protein sequence ID" value="RII78150.1"/>
    <property type="molecule type" value="Genomic_DNA"/>
</dbReference>
<proteinExistence type="predicted"/>